<accession>A0A4S4K5T8</accession>
<dbReference type="OrthoDB" id="339900at2759"/>
<comment type="caution">
    <text evidence="2">The sequence shown here is derived from an EMBL/GenBank/DDBJ whole genome shotgun (WGS) entry which is preliminary data.</text>
</comment>
<dbReference type="GO" id="GO:0004853">
    <property type="term" value="F:uroporphyrinogen decarboxylase activity"/>
    <property type="evidence" value="ECO:0007669"/>
    <property type="project" value="InterPro"/>
</dbReference>
<sequence>MRIADVCADFLVGQVKAGAQLLQIFDSWAGELSPHDFALYSLPSLRHISQRVRASLASSGAPAIPMTLFAKGAHQPETLAALAAAPGGYDVLGLDCASASSNIAFQGNLDPNVLYGGRAAIEREVARMCAEFRASDGGDASAAPRAWIANLGHGITPGVDPEDMRFFLECVHKYSAKGAAP</sequence>
<organism evidence="2 3">
    <name type="scientific">Phellinidium pouzarii</name>
    <dbReference type="NCBI Taxonomy" id="167371"/>
    <lineage>
        <taxon>Eukaryota</taxon>
        <taxon>Fungi</taxon>
        <taxon>Dikarya</taxon>
        <taxon>Basidiomycota</taxon>
        <taxon>Agaricomycotina</taxon>
        <taxon>Agaricomycetes</taxon>
        <taxon>Hymenochaetales</taxon>
        <taxon>Hymenochaetaceae</taxon>
        <taxon>Phellinidium</taxon>
    </lineage>
</organism>
<proteinExistence type="predicted"/>
<dbReference type="SUPFAM" id="SSF51726">
    <property type="entry name" value="UROD/MetE-like"/>
    <property type="match status" value="1"/>
</dbReference>
<feature type="domain" description="Uroporphyrinogen decarboxylase (URO-D)" evidence="1">
    <location>
        <begin position="2"/>
        <end position="174"/>
    </location>
</feature>
<keyword evidence="3" id="KW-1185">Reference proteome</keyword>
<dbReference type="PANTHER" id="PTHR21091:SF169">
    <property type="entry name" value="UROPORPHYRINOGEN DECARBOXYLASE"/>
    <property type="match status" value="1"/>
</dbReference>
<dbReference type="Proteomes" id="UP000308199">
    <property type="component" value="Unassembled WGS sequence"/>
</dbReference>
<evidence type="ECO:0000313" key="3">
    <source>
        <dbReference type="Proteomes" id="UP000308199"/>
    </source>
</evidence>
<dbReference type="InterPro" id="IPR000257">
    <property type="entry name" value="Uroporphyrinogen_deCOase"/>
</dbReference>
<name>A0A4S4K5T8_9AGAM</name>
<dbReference type="AlphaFoldDB" id="A0A4S4K5T8"/>
<dbReference type="Gene3D" id="3.20.20.210">
    <property type="match status" value="1"/>
</dbReference>
<dbReference type="GO" id="GO:0005829">
    <property type="term" value="C:cytosol"/>
    <property type="evidence" value="ECO:0007669"/>
    <property type="project" value="TreeGrafter"/>
</dbReference>
<evidence type="ECO:0000259" key="1">
    <source>
        <dbReference type="Pfam" id="PF01208"/>
    </source>
</evidence>
<gene>
    <name evidence="2" type="ORF">EW145_g8476</name>
</gene>
<dbReference type="EMBL" id="SGPK01001403">
    <property type="protein sequence ID" value="THG93094.1"/>
    <property type="molecule type" value="Genomic_DNA"/>
</dbReference>
<dbReference type="Pfam" id="PF01208">
    <property type="entry name" value="URO-D"/>
    <property type="match status" value="1"/>
</dbReference>
<evidence type="ECO:0000313" key="2">
    <source>
        <dbReference type="EMBL" id="THG93094.1"/>
    </source>
</evidence>
<protein>
    <recommendedName>
        <fullName evidence="1">Uroporphyrinogen decarboxylase (URO-D) domain-containing protein</fullName>
    </recommendedName>
</protein>
<reference evidence="2 3" key="1">
    <citation type="submission" date="2019-02" db="EMBL/GenBank/DDBJ databases">
        <title>Genome sequencing of the rare red list fungi Phellinidium pouzarii.</title>
        <authorList>
            <person name="Buettner E."/>
            <person name="Kellner H."/>
        </authorList>
    </citation>
    <scope>NUCLEOTIDE SEQUENCE [LARGE SCALE GENOMIC DNA]</scope>
    <source>
        <strain evidence="2 3">DSM 108285</strain>
    </source>
</reference>
<dbReference type="PANTHER" id="PTHR21091">
    <property type="entry name" value="METHYLTETRAHYDROFOLATE:HOMOCYSTEINE METHYLTRANSFERASE RELATED"/>
    <property type="match status" value="1"/>
</dbReference>
<dbReference type="GO" id="GO:0006783">
    <property type="term" value="P:heme biosynthetic process"/>
    <property type="evidence" value="ECO:0007669"/>
    <property type="project" value="TreeGrafter"/>
</dbReference>
<dbReference type="InterPro" id="IPR038071">
    <property type="entry name" value="UROD/MetE-like_sf"/>
</dbReference>